<name>A0A315YL17_RUMFL</name>
<dbReference type="RefSeq" id="WP_109726696.1">
    <property type="nucleotide sequence ID" value="NZ_QGDI01000007.1"/>
</dbReference>
<gene>
    <name evidence="3" type="ORF">IE37_01928</name>
</gene>
<comment type="caution">
    <text evidence="3">The sequence shown here is derived from an EMBL/GenBank/DDBJ whole genome shotgun (WGS) entry which is preliminary data.</text>
</comment>
<dbReference type="AlphaFoldDB" id="A0A315YL17"/>
<keyword evidence="1" id="KW-0680">Restriction system</keyword>
<dbReference type="GO" id="GO:0003677">
    <property type="term" value="F:DNA binding"/>
    <property type="evidence" value="ECO:0007669"/>
    <property type="project" value="UniProtKB-KW"/>
</dbReference>
<dbReference type="OrthoDB" id="9811611at2"/>
<dbReference type="InterPro" id="IPR044946">
    <property type="entry name" value="Restrct_endonuc_typeI_TRD_sf"/>
</dbReference>
<dbReference type="Gene3D" id="3.90.220.20">
    <property type="entry name" value="DNA methylase specificity domains"/>
    <property type="match status" value="2"/>
</dbReference>
<evidence type="ECO:0000256" key="1">
    <source>
        <dbReference type="ARBA" id="ARBA00022747"/>
    </source>
</evidence>
<dbReference type="EMBL" id="QGDI01000007">
    <property type="protein sequence ID" value="PWJ12238.1"/>
    <property type="molecule type" value="Genomic_DNA"/>
</dbReference>
<sequence>MDGLECKELLFSIVKKANKSTRFDPEYYSKLALSTESFILSKPHYFLDARNVVSGPFGSTLKSSSYLEKGDVPFVRIENIKGGFYISRSNLVYISSFDNSRIANSQLSEDDIVLSKVGNSIGFFARVDSVLKGCNISENNIGIKLEGFSTAQKHTMLTYFNSKYGQILLLRRRSGNAQPKLNVDDVCFIPIPVFGEVFCEKISNIIIQSEMQMHQSQDIYEKVSNYLLSELKYDVATISTNTIVSKDISNSFMVSGRLDAEYYQTKYEDVTRIINTSNTVENLCNIYDRSFTPLNNSYYQYIELADVGLNGVIDGVETICGFDLPTRARRIVKTGQVIISSIEGSLQSCALIPDEYNNALCSTGFYVIDSNVMNSETLLLLFKSEPIQLLMKQRCSGTILTGISKNEFLKMPLPLIDEDVQKHIATEVQESFAIRKQSQHLIDTAVHAIELAIETEEDAALKWLETQVD</sequence>
<reference evidence="3 4" key="1">
    <citation type="submission" date="2018-05" db="EMBL/GenBank/DDBJ databases">
        <title>The Hungate 1000. A catalogue of reference genomes from the rumen microbiome.</title>
        <authorList>
            <person name="Kelly W."/>
        </authorList>
    </citation>
    <scope>NUCLEOTIDE SEQUENCE [LARGE SCALE GENOMIC DNA]</scope>
    <source>
        <strain evidence="3 4">SAb67</strain>
    </source>
</reference>
<dbReference type="GO" id="GO:0009307">
    <property type="term" value="P:DNA restriction-modification system"/>
    <property type="evidence" value="ECO:0007669"/>
    <property type="project" value="UniProtKB-KW"/>
</dbReference>
<evidence type="ECO:0000256" key="2">
    <source>
        <dbReference type="ARBA" id="ARBA00023125"/>
    </source>
</evidence>
<keyword evidence="2" id="KW-0238">DNA-binding</keyword>
<dbReference type="PANTHER" id="PTHR30408">
    <property type="entry name" value="TYPE-1 RESTRICTION ENZYME ECOKI SPECIFICITY PROTEIN"/>
    <property type="match status" value="1"/>
</dbReference>
<dbReference type="InterPro" id="IPR052021">
    <property type="entry name" value="Type-I_RS_S_subunit"/>
</dbReference>
<dbReference type="SUPFAM" id="SSF116734">
    <property type="entry name" value="DNA methylase specificity domain"/>
    <property type="match status" value="2"/>
</dbReference>
<proteinExistence type="predicted"/>
<evidence type="ECO:0000313" key="4">
    <source>
        <dbReference type="Proteomes" id="UP000245720"/>
    </source>
</evidence>
<protein>
    <submittedName>
        <fullName evidence="3">Type I restriction enzyme S subunit/type I restriction enzyme M protein</fullName>
    </submittedName>
</protein>
<evidence type="ECO:0000313" key="3">
    <source>
        <dbReference type="EMBL" id="PWJ12238.1"/>
    </source>
</evidence>
<accession>A0A315YL17</accession>
<dbReference type="Proteomes" id="UP000245720">
    <property type="component" value="Unassembled WGS sequence"/>
</dbReference>
<dbReference type="PANTHER" id="PTHR30408:SF12">
    <property type="entry name" value="TYPE I RESTRICTION ENZYME MJAVIII SPECIFICITY SUBUNIT"/>
    <property type="match status" value="1"/>
</dbReference>
<organism evidence="3 4">
    <name type="scientific">Ruminococcus flavefaciens</name>
    <dbReference type="NCBI Taxonomy" id="1265"/>
    <lineage>
        <taxon>Bacteria</taxon>
        <taxon>Bacillati</taxon>
        <taxon>Bacillota</taxon>
        <taxon>Clostridia</taxon>
        <taxon>Eubacteriales</taxon>
        <taxon>Oscillospiraceae</taxon>
        <taxon>Ruminococcus</taxon>
    </lineage>
</organism>